<feature type="domain" description="Tyr recombinase" evidence="5">
    <location>
        <begin position="165"/>
        <end position="364"/>
    </location>
</feature>
<dbReference type="Pfam" id="PF00589">
    <property type="entry name" value="Phage_integrase"/>
    <property type="match status" value="1"/>
</dbReference>
<keyword evidence="3" id="KW-0238">DNA-binding</keyword>
<dbReference type="GO" id="GO:0003677">
    <property type="term" value="F:DNA binding"/>
    <property type="evidence" value="ECO:0007669"/>
    <property type="project" value="UniProtKB-KW"/>
</dbReference>
<proteinExistence type="inferred from homology"/>
<keyword evidence="2" id="KW-0229">DNA integration</keyword>
<dbReference type="CDD" id="cd01189">
    <property type="entry name" value="INT_ICEBs1_C_like"/>
    <property type="match status" value="1"/>
</dbReference>
<comment type="caution">
    <text evidence="6">The sequence shown here is derived from an EMBL/GenBank/DDBJ whole genome shotgun (WGS) entry which is preliminary data.</text>
</comment>
<dbReference type="AlphaFoldDB" id="A0A841ZYL2"/>
<organism evidence="6 7">
    <name type="scientific">Listeria booriae</name>
    <dbReference type="NCBI Taxonomy" id="1552123"/>
    <lineage>
        <taxon>Bacteria</taxon>
        <taxon>Bacillati</taxon>
        <taxon>Bacillota</taxon>
        <taxon>Bacilli</taxon>
        <taxon>Bacillales</taxon>
        <taxon>Listeriaceae</taxon>
        <taxon>Listeria</taxon>
    </lineage>
</organism>
<evidence type="ECO:0000256" key="1">
    <source>
        <dbReference type="ARBA" id="ARBA00008857"/>
    </source>
</evidence>
<dbReference type="PANTHER" id="PTHR30349">
    <property type="entry name" value="PHAGE INTEGRASE-RELATED"/>
    <property type="match status" value="1"/>
</dbReference>
<dbReference type="InterPro" id="IPR050090">
    <property type="entry name" value="Tyrosine_recombinase_XerCD"/>
</dbReference>
<reference evidence="6 7" key="1">
    <citation type="submission" date="2020-03" db="EMBL/GenBank/DDBJ databases">
        <title>Soil Listeria distribution.</title>
        <authorList>
            <person name="Liao J."/>
            <person name="Wiedmann M."/>
        </authorList>
    </citation>
    <scope>NUCLEOTIDE SEQUENCE [LARGE SCALE GENOMIC DNA]</scope>
    <source>
        <strain evidence="6 7">FSL L7-1427</strain>
    </source>
</reference>
<protein>
    <submittedName>
        <fullName evidence="6">Site-specific integrase</fullName>
    </submittedName>
</protein>
<evidence type="ECO:0000256" key="2">
    <source>
        <dbReference type="ARBA" id="ARBA00022908"/>
    </source>
</evidence>
<name>A0A841ZYL2_9LIST</name>
<dbReference type="RefSeq" id="WP_185417065.1">
    <property type="nucleotide sequence ID" value="NZ_JAARRU010000001.1"/>
</dbReference>
<dbReference type="EMBL" id="JAARRU010000001">
    <property type="protein sequence ID" value="MBC1565082.1"/>
    <property type="molecule type" value="Genomic_DNA"/>
</dbReference>
<dbReference type="PROSITE" id="PS51898">
    <property type="entry name" value="TYR_RECOMBINASE"/>
    <property type="match status" value="1"/>
</dbReference>
<dbReference type="InterPro" id="IPR002104">
    <property type="entry name" value="Integrase_catalytic"/>
</dbReference>
<comment type="similarity">
    <text evidence="1">Belongs to the 'phage' integrase family.</text>
</comment>
<dbReference type="InterPro" id="IPR013762">
    <property type="entry name" value="Integrase-like_cat_sf"/>
</dbReference>
<gene>
    <name evidence="6" type="ORF">HB907_06645</name>
</gene>
<dbReference type="PANTHER" id="PTHR30349:SF64">
    <property type="entry name" value="PROPHAGE INTEGRASE INTD-RELATED"/>
    <property type="match status" value="1"/>
</dbReference>
<accession>A0A841ZYL2</accession>
<evidence type="ECO:0000259" key="5">
    <source>
        <dbReference type="PROSITE" id="PS51898"/>
    </source>
</evidence>
<dbReference type="Gene3D" id="1.10.150.130">
    <property type="match status" value="1"/>
</dbReference>
<evidence type="ECO:0000313" key="6">
    <source>
        <dbReference type="EMBL" id="MBC1565082.1"/>
    </source>
</evidence>
<dbReference type="InterPro" id="IPR011010">
    <property type="entry name" value="DNA_brk_join_enz"/>
</dbReference>
<dbReference type="SUPFAM" id="SSF56349">
    <property type="entry name" value="DNA breaking-rejoining enzymes"/>
    <property type="match status" value="1"/>
</dbReference>
<dbReference type="InterPro" id="IPR010998">
    <property type="entry name" value="Integrase_recombinase_N"/>
</dbReference>
<dbReference type="Gene3D" id="1.10.443.10">
    <property type="entry name" value="Intergrase catalytic core"/>
    <property type="match status" value="1"/>
</dbReference>
<dbReference type="InterPro" id="IPR004107">
    <property type="entry name" value="Integrase_SAM-like_N"/>
</dbReference>
<sequence length="370" mass="43836">MSIRKAKNGTYIVDVSGGFHPVTKKRIKKVKQGITSYKEALETERELREQIQKNTLVTKKNITINKLWNLYSDEIIEHHKQTYINTQTYNYKAHILPYFEKINIQKISKQDIKDFREYLLIIKLSPNTANKIIILLKKIFDVGIEKNLIKINPAKGLKKLTVEKKNMDFWTVEEFKCFISQFDESENNYKIFFYTLYFTGMRLGEILALTWKDINFISSEINVSKTFSIHKGEVNITTPKTKYSNRRISINKSLTNELQLWKVEQNNLLESYLLEQKEDTQVFQFNHTYTHKDIIYKQFHKILKRQSSLKKIRIHDFRHSHVALLIHNDEDYTVIKERLGHASITTTIDIYGHLFPSKQKSIADKLDNFF</sequence>
<dbReference type="Pfam" id="PF14659">
    <property type="entry name" value="Phage_int_SAM_3"/>
    <property type="match status" value="1"/>
</dbReference>
<dbReference type="Proteomes" id="UP000586951">
    <property type="component" value="Unassembled WGS sequence"/>
</dbReference>
<dbReference type="GO" id="GO:0006310">
    <property type="term" value="P:DNA recombination"/>
    <property type="evidence" value="ECO:0007669"/>
    <property type="project" value="UniProtKB-KW"/>
</dbReference>
<evidence type="ECO:0000256" key="3">
    <source>
        <dbReference type="ARBA" id="ARBA00023125"/>
    </source>
</evidence>
<evidence type="ECO:0000313" key="7">
    <source>
        <dbReference type="Proteomes" id="UP000586951"/>
    </source>
</evidence>
<dbReference type="GO" id="GO:0015074">
    <property type="term" value="P:DNA integration"/>
    <property type="evidence" value="ECO:0007669"/>
    <property type="project" value="UniProtKB-KW"/>
</dbReference>
<evidence type="ECO:0000256" key="4">
    <source>
        <dbReference type="ARBA" id="ARBA00023172"/>
    </source>
</evidence>
<keyword evidence="4" id="KW-0233">DNA recombination</keyword>